<evidence type="ECO:0000313" key="2">
    <source>
        <dbReference type="Proteomes" id="UP000724584"/>
    </source>
</evidence>
<keyword evidence="2" id="KW-1185">Reference proteome</keyword>
<sequence>MVHVPALAPALLLGVATAAAASALPTTSSVGNLAAASDPPHILFSEDATTMATATATATTISHANTNTNTDTETDTDIDSSNTAAETFDTVQLKSIKRCNRSPLKCDCSKNATELAALNALRAKNSCSNCTCHKNGAGSGAGGGQLVKSVAAAVVGVAGVVALL</sequence>
<dbReference type="EMBL" id="JAGIZQ010000005">
    <property type="protein sequence ID" value="KAH6628844.1"/>
    <property type="molecule type" value="Genomic_DNA"/>
</dbReference>
<organism evidence="1 2">
    <name type="scientific">Chaetomium tenue</name>
    <dbReference type="NCBI Taxonomy" id="1854479"/>
    <lineage>
        <taxon>Eukaryota</taxon>
        <taxon>Fungi</taxon>
        <taxon>Dikarya</taxon>
        <taxon>Ascomycota</taxon>
        <taxon>Pezizomycotina</taxon>
        <taxon>Sordariomycetes</taxon>
        <taxon>Sordariomycetidae</taxon>
        <taxon>Sordariales</taxon>
        <taxon>Chaetomiaceae</taxon>
        <taxon>Chaetomium</taxon>
    </lineage>
</organism>
<gene>
    <name evidence="1" type="ORF">F5144DRAFT_326836</name>
</gene>
<accession>A0ACB7P6N3</accession>
<name>A0ACB7P6N3_9PEZI</name>
<comment type="caution">
    <text evidence="1">The sequence shown here is derived from an EMBL/GenBank/DDBJ whole genome shotgun (WGS) entry which is preliminary data.</text>
</comment>
<proteinExistence type="predicted"/>
<protein>
    <submittedName>
        <fullName evidence="1">Uncharacterized protein</fullName>
    </submittedName>
</protein>
<reference evidence="1 2" key="1">
    <citation type="journal article" date="2021" name="Nat. Commun.">
        <title>Genetic determinants of endophytism in the Arabidopsis root mycobiome.</title>
        <authorList>
            <person name="Mesny F."/>
            <person name="Miyauchi S."/>
            <person name="Thiergart T."/>
            <person name="Pickel B."/>
            <person name="Atanasova L."/>
            <person name="Karlsson M."/>
            <person name="Huettel B."/>
            <person name="Barry K.W."/>
            <person name="Haridas S."/>
            <person name="Chen C."/>
            <person name="Bauer D."/>
            <person name="Andreopoulos W."/>
            <person name="Pangilinan J."/>
            <person name="LaButti K."/>
            <person name="Riley R."/>
            <person name="Lipzen A."/>
            <person name="Clum A."/>
            <person name="Drula E."/>
            <person name="Henrissat B."/>
            <person name="Kohler A."/>
            <person name="Grigoriev I.V."/>
            <person name="Martin F.M."/>
            <person name="Hacquard S."/>
        </authorList>
    </citation>
    <scope>NUCLEOTIDE SEQUENCE [LARGE SCALE GENOMIC DNA]</scope>
    <source>
        <strain evidence="1 2">MPI-SDFR-AT-0079</strain>
    </source>
</reference>
<dbReference type="Proteomes" id="UP000724584">
    <property type="component" value="Unassembled WGS sequence"/>
</dbReference>
<evidence type="ECO:0000313" key="1">
    <source>
        <dbReference type="EMBL" id="KAH6628844.1"/>
    </source>
</evidence>